<feature type="transmembrane region" description="Helical" evidence="5">
    <location>
        <begin position="81"/>
        <end position="102"/>
    </location>
</feature>
<protein>
    <recommendedName>
        <fullName evidence="6">RDD domain-containing protein</fullName>
    </recommendedName>
</protein>
<dbReference type="PANTHER" id="PTHR38480:SF1">
    <property type="entry name" value="SLR0254 PROTEIN"/>
    <property type="match status" value="1"/>
</dbReference>
<keyword evidence="3 5" id="KW-1133">Transmembrane helix</keyword>
<gene>
    <name evidence="7" type="ORF">AArcMg_1196</name>
</gene>
<dbReference type="GO" id="GO:0016020">
    <property type="term" value="C:membrane"/>
    <property type="evidence" value="ECO:0007669"/>
    <property type="project" value="UniProtKB-SubCell"/>
</dbReference>
<dbReference type="KEGG" id="nag:AArcMg_1196"/>
<evidence type="ECO:0000256" key="3">
    <source>
        <dbReference type="ARBA" id="ARBA00022989"/>
    </source>
</evidence>
<dbReference type="PANTHER" id="PTHR38480">
    <property type="entry name" value="SLR0254 PROTEIN"/>
    <property type="match status" value="1"/>
</dbReference>
<sequence>MDAVIEPNSLPSARGLAVSYPIGSRVPVMALGSVVTSSLAELERREHDRKAYACCRVGTPRLMDYNQHSELEHAGLLVRGIAWLLDGIVLILLAVVIAAPFFVLGPSNPTAEGVNGIGAVVGFFLSMVYYAGSEATWGQTPGKMVMGIRVVSTDGRDCTGSGAILRNVTKIIGGSAFIPVLVAIVLILVTDDDQRLGDILGDTTVVRA</sequence>
<feature type="transmembrane region" description="Helical" evidence="5">
    <location>
        <begin position="171"/>
        <end position="189"/>
    </location>
</feature>
<dbReference type="EMBL" id="CP027033">
    <property type="protein sequence ID" value="AXR81212.1"/>
    <property type="molecule type" value="Genomic_DNA"/>
</dbReference>
<feature type="transmembrane region" description="Helical" evidence="5">
    <location>
        <begin position="114"/>
        <end position="132"/>
    </location>
</feature>
<name>A0A346PNW7_9EURY</name>
<dbReference type="Proteomes" id="UP000258613">
    <property type="component" value="Chromosome"/>
</dbReference>
<dbReference type="InterPro" id="IPR010432">
    <property type="entry name" value="RDD"/>
</dbReference>
<reference evidence="7" key="1">
    <citation type="journal article" date="2019" name="Int. J. Syst. Evol. Microbiol.">
        <title>Natronolimnobius sulfurireducens sp. nov. and Halalkaliarchaeum desulfuricum gen. nov., sp. nov., the first sulfur-respiring alkaliphilic haloarchaea from hypersaline alkaline lakes.</title>
        <authorList>
            <person name="Sorokin D.Y."/>
            <person name="Yakimov M."/>
            <person name="Messina E."/>
            <person name="Merkel A.Y."/>
            <person name="Bale N.J."/>
            <person name="Sinninghe Damste J.S."/>
        </authorList>
    </citation>
    <scope>NUCLEOTIDE SEQUENCE</scope>
    <source>
        <strain evidence="7">AArc-Mg</strain>
    </source>
</reference>
<dbReference type="AlphaFoldDB" id="A0A346PNW7"/>
<evidence type="ECO:0000313" key="8">
    <source>
        <dbReference type="Proteomes" id="UP000258613"/>
    </source>
</evidence>
<dbReference type="Pfam" id="PF06271">
    <property type="entry name" value="RDD"/>
    <property type="match status" value="1"/>
</dbReference>
<feature type="domain" description="RDD" evidence="6">
    <location>
        <begin position="74"/>
        <end position="201"/>
    </location>
</feature>
<keyword evidence="4 5" id="KW-0472">Membrane</keyword>
<proteinExistence type="predicted"/>
<evidence type="ECO:0000259" key="6">
    <source>
        <dbReference type="Pfam" id="PF06271"/>
    </source>
</evidence>
<organism evidence="7 8">
    <name type="scientific">Natrarchaeobaculum sulfurireducens</name>
    <dbReference type="NCBI Taxonomy" id="2044521"/>
    <lineage>
        <taxon>Archaea</taxon>
        <taxon>Methanobacteriati</taxon>
        <taxon>Methanobacteriota</taxon>
        <taxon>Stenosarchaea group</taxon>
        <taxon>Halobacteria</taxon>
        <taxon>Halobacteriales</taxon>
        <taxon>Natrialbaceae</taxon>
        <taxon>Natrarchaeobaculum</taxon>
    </lineage>
</organism>
<accession>A0A346PNW7</accession>
<evidence type="ECO:0000256" key="1">
    <source>
        <dbReference type="ARBA" id="ARBA00004141"/>
    </source>
</evidence>
<evidence type="ECO:0000256" key="5">
    <source>
        <dbReference type="SAM" id="Phobius"/>
    </source>
</evidence>
<evidence type="ECO:0000313" key="7">
    <source>
        <dbReference type="EMBL" id="AXR81212.1"/>
    </source>
</evidence>
<comment type="subcellular location">
    <subcellularLocation>
        <location evidence="1">Membrane</location>
        <topology evidence="1">Multi-pass membrane protein</topology>
    </subcellularLocation>
</comment>
<evidence type="ECO:0000256" key="4">
    <source>
        <dbReference type="ARBA" id="ARBA00023136"/>
    </source>
</evidence>
<evidence type="ECO:0000256" key="2">
    <source>
        <dbReference type="ARBA" id="ARBA00022692"/>
    </source>
</evidence>
<keyword evidence="8" id="KW-1185">Reference proteome</keyword>
<keyword evidence="2 5" id="KW-0812">Transmembrane</keyword>